<keyword evidence="1" id="KW-1133">Transmembrane helix</keyword>
<proteinExistence type="predicted"/>
<accession>A0A6H2U240</accession>
<geneLocation type="mitochondrion" evidence="2"/>
<dbReference type="AlphaFoldDB" id="A0A6H2U240"/>
<feature type="transmembrane region" description="Helical" evidence="1">
    <location>
        <begin position="7"/>
        <end position="31"/>
    </location>
</feature>
<keyword evidence="1" id="KW-0812">Transmembrane</keyword>
<sequence length="42" mass="5033">MPQMAPFYWGIMLLLIWVVLVSVCALIWWVACESSFFFNYKE</sequence>
<reference evidence="2" key="1">
    <citation type="submission" date="2019-09" db="EMBL/GenBank/DDBJ databases">
        <title>Unorthodox features in two venerid bivalves with doubly uniparental inheritance of mitochondria.</title>
        <authorList>
            <person name="Capt C."/>
            <person name="Bouvet K."/>
            <person name="Guerra D."/>
            <person name="Robicheau B.M."/>
            <person name="Stewart D.T."/>
            <person name="Pante E."/>
            <person name="Breton S."/>
        </authorList>
    </citation>
    <scope>NUCLEOTIDE SEQUENCE</scope>
</reference>
<dbReference type="EMBL" id="MN528026">
    <property type="protein sequence ID" value="QID02641.1"/>
    <property type="molecule type" value="Genomic_DNA"/>
</dbReference>
<keyword evidence="2" id="KW-0496">Mitochondrion</keyword>
<evidence type="ECO:0000256" key="1">
    <source>
        <dbReference type="SAM" id="Phobius"/>
    </source>
</evidence>
<gene>
    <name evidence="2" type="primary">ATP8</name>
</gene>
<organism evidence="2">
    <name type="scientific">Scrobicularia plana</name>
    <dbReference type="NCBI Taxonomy" id="665965"/>
    <lineage>
        <taxon>Eukaryota</taxon>
        <taxon>Metazoa</taxon>
        <taxon>Spiralia</taxon>
        <taxon>Lophotrochozoa</taxon>
        <taxon>Mollusca</taxon>
        <taxon>Bivalvia</taxon>
        <taxon>Autobranchia</taxon>
        <taxon>Heteroconchia</taxon>
        <taxon>Euheterodonta</taxon>
        <taxon>Imparidentia</taxon>
        <taxon>Neoheterodontei</taxon>
        <taxon>Cardiida</taxon>
        <taxon>Tellinoidea</taxon>
        <taxon>Scrobiculariidae</taxon>
        <taxon>Scrobicularia</taxon>
    </lineage>
</organism>
<evidence type="ECO:0000313" key="2">
    <source>
        <dbReference type="EMBL" id="QID02641.1"/>
    </source>
</evidence>
<keyword evidence="1" id="KW-0472">Membrane</keyword>
<name>A0A6H2U240_9BIVA</name>
<protein>
    <submittedName>
        <fullName evidence="2">ATP synthase F0 subunit 8</fullName>
    </submittedName>
</protein>